<dbReference type="EMBL" id="VUNR01000020">
    <property type="protein sequence ID" value="MSU09295.1"/>
    <property type="molecule type" value="Genomic_DNA"/>
</dbReference>
<evidence type="ECO:0000259" key="2">
    <source>
        <dbReference type="PROSITE" id="PS51737"/>
    </source>
</evidence>
<dbReference type="Pfam" id="PF07508">
    <property type="entry name" value="Recombinase"/>
    <property type="match status" value="1"/>
</dbReference>
<feature type="domain" description="Recombinase" evidence="2">
    <location>
        <begin position="163"/>
        <end position="292"/>
    </location>
</feature>
<keyword evidence="1" id="KW-0175">Coiled coil</keyword>
<dbReference type="InterPro" id="IPR011109">
    <property type="entry name" value="DNA_bind_recombinase_dom"/>
</dbReference>
<reference evidence="3 4" key="1">
    <citation type="submission" date="2019-08" db="EMBL/GenBank/DDBJ databases">
        <title>In-depth cultivation of the pig gut microbiome towards novel bacterial diversity and tailored functional studies.</title>
        <authorList>
            <person name="Wylensek D."/>
            <person name="Hitch T.C.A."/>
            <person name="Clavel T."/>
        </authorList>
    </citation>
    <scope>NUCLEOTIDE SEQUENCE [LARGE SCALE GENOMIC DNA]</scope>
    <source>
        <strain evidence="3 4">WCA-693-APC-5D-A</strain>
    </source>
</reference>
<evidence type="ECO:0000313" key="4">
    <source>
        <dbReference type="Proteomes" id="UP000433181"/>
    </source>
</evidence>
<dbReference type="InterPro" id="IPR006119">
    <property type="entry name" value="Resolv_N"/>
</dbReference>
<name>A0A6I2UHT5_9FIRM</name>
<dbReference type="GO" id="GO:0003677">
    <property type="term" value="F:DNA binding"/>
    <property type="evidence" value="ECO:0007669"/>
    <property type="project" value="InterPro"/>
</dbReference>
<comment type="caution">
    <text evidence="3">The sequence shown here is derived from an EMBL/GenBank/DDBJ whole genome shotgun (WGS) entry which is preliminary data.</text>
</comment>
<dbReference type="Gene3D" id="3.90.1750.20">
    <property type="entry name" value="Putative Large Serine Recombinase, Chain B, Domain 2"/>
    <property type="match status" value="1"/>
</dbReference>
<protein>
    <recommendedName>
        <fullName evidence="2">Recombinase domain-containing protein</fullName>
    </recommendedName>
</protein>
<dbReference type="InterPro" id="IPR025827">
    <property type="entry name" value="Zn_ribbon_recom_dom"/>
</dbReference>
<gene>
    <name evidence="3" type="ORF">FYJ84_09890</name>
</gene>
<evidence type="ECO:0000256" key="1">
    <source>
        <dbReference type="SAM" id="Coils"/>
    </source>
</evidence>
<sequence length="500" mass="57302">MMENQAGTKCVAYCRYSSYGQNPLSIEQQKHCIVQYAKMMNFTIVKWFTDEAKTGTNAKRDGYIAMLDYIAIHYKELSFVVVDQVDRLHRNVMNYYSFKKDLTLKNMDIRSVKNEVEDTVIGHLTESLAVSVAQYLAEVTGVRAKQRLMETAEKAQHCGGTAPLGYDVRNGKLVINQLEAPAVKEIFLLYNEGYGYKAIAQELNRQGYLTKKKQPFVQNSIRDILFNEKYMGTFIYNKAEAKQKHGESAGKRNTHKNKADEDIIRIENDHPAIISKELFFAVQEKLSAKGSKNTSKDRSYLLRGMIHCKDCGATFTGDTSTSGKSKKKYSYYRCPSKEVGKCSTKKLNRWILDKLVTQLIFAGTFAKKSATKLSSVLNQKIRKDEILNKKLEMLSKNIADQERKLGNLTNTLSVIDNEITRKRILNQMDTVNANMKVLQDERNTMESLLARQYTAEEVQEAIRILPEYIRTHNTILTRRWLQAHVHSIDVDKNNVEIKFS</sequence>
<dbReference type="InterPro" id="IPR038109">
    <property type="entry name" value="DNA_bind_recomb_sf"/>
</dbReference>
<proteinExistence type="predicted"/>
<feature type="coiled-coil region" evidence="1">
    <location>
        <begin position="384"/>
        <end position="448"/>
    </location>
</feature>
<dbReference type="PROSITE" id="PS51737">
    <property type="entry name" value="RECOMBINASE_DNA_BIND"/>
    <property type="match status" value="1"/>
</dbReference>
<organism evidence="3 4">
    <name type="scientific">Anaerovibrio slackiae</name>
    <dbReference type="NCBI Taxonomy" id="2652309"/>
    <lineage>
        <taxon>Bacteria</taxon>
        <taxon>Bacillati</taxon>
        <taxon>Bacillota</taxon>
        <taxon>Negativicutes</taxon>
        <taxon>Selenomonadales</taxon>
        <taxon>Selenomonadaceae</taxon>
        <taxon>Anaerovibrio</taxon>
    </lineage>
</organism>
<dbReference type="SMART" id="SM00857">
    <property type="entry name" value="Resolvase"/>
    <property type="match status" value="1"/>
</dbReference>
<dbReference type="InterPro" id="IPR050639">
    <property type="entry name" value="SSR_resolvase"/>
</dbReference>
<dbReference type="GO" id="GO:0000150">
    <property type="term" value="F:DNA strand exchange activity"/>
    <property type="evidence" value="ECO:0007669"/>
    <property type="project" value="InterPro"/>
</dbReference>
<dbReference type="InterPro" id="IPR036162">
    <property type="entry name" value="Resolvase-like_N_sf"/>
</dbReference>
<dbReference type="PANTHER" id="PTHR30461">
    <property type="entry name" value="DNA-INVERTASE FROM LAMBDOID PROPHAGE"/>
    <property type="match status" value="1"/>
</dbReference>
<dbReference type="PANTHER" id="PTHR30461:SF23">
    <property type="entry name" value="DNA RECOMBINASE-RELATED"/>
    <property type="match status" value="1"/>
</dbReference>
<dbReference type="SUPFAM" id="SSF53041">
    <property type="entry name" value="Resolvase-like"/>
    <property type="match status" value="1"/>
</dbReference>
<dbReference type="AlphaFoldDB" id="A0A6I2UHT5"/>
<keyword evidence="4" id="KW-1185">Reference proteome</keyword>
<dbReference type="RefSeq" id="WP_154407465.1">
    <property type="nucleotide sequence ID" value="NZ_VUNR01000020.1"/>
</dbReference>
<dbReference type="CDD" id="cd00338">
    <property type="entry name" value="Ser_Recombinase"/>
    <property type="match status" value="1"/>
</dbReference>
<dbReference type="Proteomes" id="UP000433181">
    <property type="component" value="Unassembled WGS sequence"/>
</dbReference>
<dbReference type="Pfam" id="PF00239">
    <property type="entry name" value="Resolvase"/>
    <property type="match status" value="1"/>
</dbReference>
<accession>A0A6I2UHT5</accession>
<evidence type="ECO:0000313" key="3">
    <source>
        <dbReference type="EMBL" id="MSU09295.1"/>
    </source>
</evidence>
<dbReference type="Pfam" id="PF13408">
    <property type="entry name" value="Zn_ribbon_recom"/>
    <property type="match status" value="1"/>
</dbReference>
<dbReference type="GeneID" id="96779233"/>
<dbReference type="Gene3D" id="3.40.50.1390">
    <property type="entry name" value="Resolvase, N-terminal catalytic domain"/>
    <property type="match status" value="1"/>
</dbReference>